<evidence type="ECO:0000256" key="1">
    <source>
        <dbReference type="SAM" id="MobiDB-lite"/>
    </source>
</evidence>
<keyword evidence="3" id="KW-1185">Reference proteome</keyword>
<evidence type="ECO:0000313" key="2">
    <source>
        <dbReference type="EMBL" id="CCV03731.1"/>
    </source>
</evidence>
<gene>
    <name evidence="2" type="ORF">MESS2_1100036</name>
</gene>
<dbReference type="Proteomes" id="UP000012062">
    <property type="component" value="Unassembled WGS sequence"/>
</dbReference>
<dbReference type="AlphaFoldDB" id="M5EVL4"/>
<protein>
    <submittedName>
        <fullName evidence="2">Uncharacterized protein</fullName>
    </submittedName>
</protein>
<dbReference type="EMBL" id="CAUM01000014">
    <property type="protein sequence ID" value="CCV03731.1"/>
    <property type="molecule type" value="Genomic_DNA"/>
</dbReference>
<feature type="compositionally biased region" description="Basic and acidic residues" evidence="1">
    <location>
        <begin position="1"/>
        <end position="16"/>
    </location>
</feature>
<comment type="caution">
    <text evidence="2">The sequence shown here is derived from an EMBL/GenBank/DDBJ whole genome shotgun (WGS) entry which is preliminary data.</text>
</comment>
<feature type="region of interest" description="Disordered" evidence="1">
    <location>
        <begin position="1"/>
        <end position="22"/>
    </location>
</feature>
<evidence type="ECO:0000313" key="3">
    <source>
        <dbReference type="Proteomes" id="UP000012062"/>
    </source>
</evidence>
<organism evidence="2 3">
    <name type="scientific">Mesorhizobium metallidurans STM 2683</name>
    <dbReference type="NCBI Taxonomy" id="1297569"/>
    <lineage>
        <taxon>Bacteria</taxon>
        <taxon>Pseudomonadati</taxon>
        <taxon>Pseudomonadota</taxon>
        <taxon>Alphaproteobacteria</taxon>
        <taxon>Hyphomicrobiales</taxon>
        <taxon>Phyllobacteriaceae</taxon>
        <taxon>Mesorhizobium</taxon>
    </lineage>
</organism>
<accession>M5EVL4</accession>
<dbReference type="STRING" id="1297569.MESS2_1100036"/>
<proteinExistence type="predicted"/>
<sequence length="60" mass="6766">MPTRLFDPDFQQHDPIHGPIPSGHNPDSLSIGFFNDFLGTELHLDGHALKLSMRLDICRP</sequence>
<name>M5EVL4_9HYPH</name>
<reference evidence="2 3" key="1">
    <citation type="submission" date="2013-02" db="EMBL/GenBank/DDBJ databases">
        <authorList>
            <person name="Genoscope - CEA"/>
        </authorList>
    </citation>
    <scope>NUCLEOTIDE SEQUENCE [LARGE SCALE GENOMIC DNA]</scope>
    <source>
        <strain evidence="2 3">STM 2683</strain>
    </source>
</reference>